<dbReference type="InterPro" id="IPR052956">
    <property type="entry name" value="Mesenchyme-surface_protein"/>
</dbReference>
<feature type="compositionally biased region" description="Polar residues" evidence="1">
    <location>
        <begin position="431"/>
        <end position="442"/>
    </location>
</feature>
<sequence>MFKKLALAAALSATTLHTHAFFNDAGITLEQLGTYDATIGGGFDEGAAEIVAHDPATQRLFVINANDSTVDVLDMSDPAKLALLFKIDVADSLPDAGGVNSVAVSNGLVAVAVEHDDKQTDGWVAFFEGSDGQFINAVQAGALPDAVTFTADGNYALVANEGEPSDDYSVDPEGSVSIVWVGDGAASATVRHATFERFNNKPHWLRGVRISGPGASVAQDLEPEFIATSADSATAWVTLQENNALARIDIARAEVEALLPLGTKKHRRRGNGLDASNRDGGINIANWPVEGLYMPDGLASYSVWGRTFLVSANEGDAREYAFETEEENCPSGPQYEYDDGECIYIDEARVEDLELHPWLARYRGMNDLQAGENIGRLKVVTTDGVDRKGRHRTLYSYGARSISIWDSRGRRVYDSGDTMERKTAGLLPEFFNSTNDENGSFDSRSDDKGPEPEGVVVGEVSGAQYAFVGLERIGGIMIFNVSNPYNAYYVDYVNNRDFSIEDVEGDIESDSPSTVGDLGPEGLVFIPGDQSPTGEPLLVVGNEISGTTTVYAIVPTDSN</sequence>
<protein>
    <submittedName>
        <fullName evidence="4">Choice-of-anchor I family protein</fullName>
    </submittedName>
</protein>
<dbReference type="InterPro" id="IPR011045">
    <property type="entry name" value="N2O_reductase_N"/>
</dbReference>
<feature type="chain" id="PRO_5036898216" evidence="2">
    <location>
        <begin position="21"/>
        <end position="559"/>
    </location>
</feature>
<evidence type="ECO:0000259" key="3">
    <source>
        <dbReference type="Pfam" id="PF22494"/>
    </source>
</evidence>
<feature type="domain" description="Choice-of-anchor I" evidence="3">
    <location>
        <begin position="46"/>
        <end position="553"/>
    </location>
</feature>
<dbReference type="AlphaFoldDB" id="A0A939DCS7"/>
<name>A0A939DCS7_9GAMM</name>
<reference evidence="4" key="1">
    <citation type="submission" date="2021-02" db="EMBL/GenBank/DDBJ databases">
        <title>PHA producing bacteria isolated from coastal sediment in Guangdong, Shenzhen.</title>
        <authorList>
            <person name="Zheng W."/>
            <person name="Yu S."/>
            <person name="Huang Y."/>
        </authorList>
    </citation>
    <scope>NUCLEOTIDE SEQUENCE</scope>
    <source>
        <strain evidence="4">TN14-10</strain>
    </source>
</reference>
<dbReference type="InterPro" id="IPR015943">
    <property type="entry name" value="WD40/YVTN_repeat-like_dom_sf"/>
</dbReference>
<accession>A0A939DCS7</accession>
<comment type="caution">
    <text evidence="4">The sequence shown here is derived from an EMBL/GenBank/DDBJ whole genome shotgun (WGS) entry which is preliminary data.</text>
</comment>
<feature type="region of interest" description="Disordered" evidence="1">
    <location>
        <begin position="429"/>
        <end position="453"/>
    </location>
</feature>
<dbReference type="InterPro" id="IPR055188">
    <property type="entry name" value="Choice_anch_I"/>
</dbReference>
<proteinExistence type="predicted"/>
<feature type="signal peptide" evidence="2">
    <location>
        <begin position="1"/>
        <end position="20"/>
    </location>
</feature>
<dbReference type="RefSeq" id="WP_206559125.1">
    <property type="nucleotide sequence ID" value="NZ_JAFKCZ010000003.1"/>
</dbReference>
<evidence type="ECO:0000313" key="4">
    <source>
        <dbReference type="EMBL" id="MBN7795669.1"/>
    </source>
</evidence>
<dbReference type="Gene3D" id="2.130.10.10">
    <property type="entry name" value="YVTN repeat-like/Quinoprotein amine dehydrogenase"/>
    <property type="match status" value="1"/>
</dbReference>
<dbReference type="Pfam" id="PF22494">
    <property type="entry name" value="choice_anch_I"/>
    <property type="match status" value="1"/>
</dbReference>
<dbReference type="SUPFAM" id="SSF50974">
    <property type="entry name" value="Nitrous oxide reductase, N-terminal domain"/>
    <property type="match status" value="1"/>
</dbReference>
<evidence type="ECO:0000256" key="2">
    <source>
        <dbReference type="SAM" id="SignalP"/>
    </source>
</evidence>
<dbReference type="PANTHER" id="PTHR46928:SF1">
    <property type="entry name" value="MESENCHYME-SPECIFIC CELL SURFACE GLYCOPROTEIN"/>
    <property type="match status" value="1"/>
</dbReference>
<dbReference type="NCBIfam" id="NF038117">
    <property type="entry name" value="choice_anch_I"/>
    <property type="match status" value="1"/>
</dbReference>
<evidence type="ECO:0000313" key="5">
    <source>
        <dbReference type="Proteomes" id="UP000664303"/>
    </source>
</evidence>
<organism evidence="4 5">
    <name type="scientific">Parahaliea mediterranea</name>
    <dbReference type="NCBI Taxonomy" id="651086"/>
    <lineage>
        <taxon>Bacteria</taxon>
        <taxon>Pseudomonadati</taxon>
        <taxon>Pseudomonadota</taxon>
        <taxon>Gammaproteobacteria</taxon>
        <taxon>Cellvibrionales</taxon>
        <taxon>Halieaceae</taxon>
        <taxon>Parahaliea</taxon>
    </lineage>
</organism>
<gene>
    <name evidence="4" type="ORF">JYP50_03650</name>
</gene>
<keyword evidence="5" id="KW-1185">Reference proteome</keyword>
<evidence type="ECO:0000256" key="1">
    <source>
        <dbReference type="SAM" id="MobiDB-lite"/>
    </source>
</evidence>
<keyword evidence="2" id="KW-0732">Signal</keyword>
<dbReference type="Proteomes" id="UP000664303">
    <property type="component" value="Unassembled WGS sequence"/>
</dbReference>
<dbReference type="EMBL" id="JAFKCZ010000003">
    <property type="protein sequence ID" value="MBN7795669.1"/>
    <property type="molecule type" value="Genomic_DNA"/>
</dbReference>
<dbReference type="PANTHER" id="PTHR46928">
    <property type="entry name" value="MESENCHYME-SPECIFIC CELL SURFACE GLYCOPROTEIN"/>
    <property type="match status" value="1"/>
</dbReference>